<keyword evidence="3" id="KW-1185">Reference proteome</keyword>
<reference evidence="2 3" key="1">
    <citation type="submission" date="2021-06" db="EMBL/GenBank/DDBJ databases">
        <title>Whole genome sequences of Flavobacterium sp. KK2020170 and assembly.</title>
        <authorList>
            <person name="Kitahara K."/>
            <person name="Miyoshi S."/>
            <person name="Uesaka K."/>
        </authorList>
    </citation>
    <scope>NUCLEOTIDE SEQUENCE [LARGE SCALE GENOMIC DNA]</scope>
    <source>
        <strain evidence="2 3">KK2020170</strain>
    </source>
</reference>
<evidence type="ECO:0000259" key="1">
    <source>
        <dbReference type="Pfam" id="PF20376"/>
    </source>
</evidence>
<evidence type="ECO:0000313" key="2">
    <source>
        <dbReference type="EMBL" id="BCY28312.1"/>
    </source>
</evidence>
<accession>A0ABN6HVA2</accession>
<evidence type="ECO:0000313" key="3">
    <source>
        <dbReference type="Proteomes" id="UP000825258"/>
    </source>
</evidence>
<dbReference type="Pfam" id="PF20376">
    <property type="entry name" value="DUF6671"/>
    <property type="match status" value="1"/>
</dbReference>
<dbReference type="Proteomes" id="UP000825258">
    <property type="component" value="Chromosome"/>
</dbReference>
<name>A0ABN6HVA2_9FLAO</name>
<protein>
    <recommendedName>
        <fullName evidence="1">DUF6671 domain-containing protein</fullName>
    </recommendedName>
</protein>
<dbReference type="EMBL" id="AP024749">
    <property type="protein sequence ID" value="BCY28312.1"/>
    <property type="molecule type" value="Genomic_DNA"/>
</dbReference>
<feature type="domain" description="DUF6671" evidence="1">
    <location>
        <begin position="62"/>
        <end position="278"/>
    </location>
</feature>
<sequence length="278" mass="32155">MFKGRKLLIATIHGKEKVMQPILESKLKVKVVKNKFFNTDELGTFSGEIEREGSAIETLRKKCFIAMKKNQVDLILASEGSFGAHPFYFFTSANEEFVMLKDFKNDIEIVVKVLSTKTNFLTEEIIDFHSLLNFAEKIKFPSHALILKSDYKNFKHCCKGITNQKTLIEKYEFFQSVSEKVIAETDMRAMFNPTRMQVIEEVTKKLIEKCKSLCPNCKIPGFDVKEVISGLPCKWCGNPTESTLKYIYECQKCNFKLEKKYPHKKENEDPMYCNNCNP</sequence>
<organism evidence="2 3">
    <name type="scientific">Flavobacterium okayamense</name>
    <dbReference type="NCBI Taxonomy" id="2830782"/>
    <lineage>
        <taxon>Bacteria</taxon>
        <taxon>Pseudomonadati</taxon>
        <taxon>Bacteroidota</taxon>
        <taxon>Flavobacteriia</taxon>
        <taxon>Flavobacteriales</taxon>
        <taxon>Flavobacteriaceae</taxon>
        <taxon>Flavobacterium</taxon>
    </lineage>
</organism>
<proteinExistence type="predicted"/>
<gene>
    <name evidence="2" type="ORF">KK2020170_11800</name>
</gene>
<dbReference type="InterPro" id="IPR046612">
    <property type="entry name" value="DUF6671"/>
</dbReference>
<dbReference type="RefSeq" id="WP_221259916.1">
    <property type="nucleotide sequence ID" value="NZ_AP024749.1"/>
</dbReference>